<feature type="domain" description="F-box" evidence="6">
    <location>
        <begin position="324"/>
        <end position="370"/>
    </location>
</feature>
<feature type="repeat" description="WD" evidence="4">
    <location>
        <begin position="749"/>
        <end position="771"/>
    </location>
</feature>
<dbReference type="FunFam" id="2.130.10.10:FF:000987">
    <property type="entry name" value="Unplaced genomic scaffold supercont1.16, whole genome shotgun sequence"/>
    <property type="match status" value="1"/>
</dbReference>
<feature type="compositionally biased region" description="Low complexity" evidence="5">
    <location>
        <begin position="691"/>
        <end position="705"/>
    </location>
</feature>
<feature type="repeat" description="WD" evidence="4">
    <location>
        <begin position="596"/>
        <end position="637"/>
    </location>
</feature>
<dbReference type="FunFam" id="1.20.1280.50:FF:000016">
    <property type="entry name" value="E3 ubiquitin ligase complex SCF subunit sconB"/>
    <property type="match status" value="1"/>
</dbReference>
<evidence type="ECO:0000313" key="8">
    <source>
        <dbReference type="Proteomes" id="UP000790833"/>
    </source>
</evidence>
<dbReference type="Pfam" id="PF12937">
    <property type="entry name" value="F-box-like"/>
    <property type="match status" value="1"/>
</dbReference>
<feature type="repeat" description="WD" evidence="4">
    <location>
        <begin position="772"/>
        <end position="811"/>
    </location>
</feature>
<evidence type="ECO:0000313" key="7">
    <source>
        <dbReference type="EMBL" id="KAG7195584.1"/>
    </source>
</evidence>
<keyword evidence="8" id="KW-1185">Reference proteome</keyword>
<dbReference type="PANTHER" id="PTHR19872:SF9">
    <property type="entry name" value="UBIQUITIN-BINDING SDF UBIQUITIN LIGASE COMPLEX SUBUNIT"/>
    <property type="match status" value="1"/>
</dbReference>
<dbReference type="PROSITE" id="PS50181">
    <property type="entry name" value="FBOX"/>
    <property type="match status" value="1"/>
</dbReference>
<dbReference type="FunFam" id="2.130.10.10:FF:000715">
    <property type="entry name" value="F-box protein MET30"/>
    <property type="match status" value="1"/>
</dbReference>
<evidence type="ECO:0000256" key="3">
    <source>
        <dbReference type="ARBA" id="ARBA00022786"/>
    </source>
</evidence>
<evidence type="ECO:0000256" key="5">
    <source>
        <dbReference type="SAM" id="MobiDB-lite"/>
    </source>
</evidence>
<dbReference type="InterPro" id="IPR001810">
    <property type="entry name" value="F-box_dom"/>
</dbReference>
<evidence type="ECO:0000256" key="4">
    <source>
        <dbReference type="PROSITE-ProRule" id="PRU00221"/>
    </source>
</evidence>
<dbReference type="PROSITE" id="PS00678">
    <property type="entry name" value="WD_REPEATS_1"/>
    <property type="match status" value="3"/>
</dbReference>
<dbReference type="InterPro" id="IPR020472">
    <property type="entry name" value="WD40_PAC1"/>
</dbReference>
<dbReference type="InterPro" id="IPR036047">
    <property type="entry name" value="F-box-like_dom_sf"/>
</dbReference>
<feature type="compositionally biased region" description="Pro residues" evidence="5">
    <location>
        <begin position="77"/>
        <end position="86"/>
    </location>
</feature>
<dbReference type="PRINTS" id="PR00320">
    <property type="entry name" value="GPROTEINBRPT"/>
</dbReference>
<proteinExistence type="predicted"/>
<evidence type="ECO:0000259" key="6">
    <source>
        <dbReference type="PROSITE" id="PS50181"/>
    </source>
</evidence>
<reference evidence="7" key="1">
    <citation type="submission" date="2021-03" db="EMBL/GenBank/DDBJ databases">
        <authorList>
            <person name="Palmer J.M."/>
        </authorList>
    </citation>
    <scope>NUCLEOTIDE SEQUENCE</scope>
    <source>
        <strain evidence="7">ARV_011</strain>
    </source>
</reference>
<dbReference type="PANTHER" id="PTHR19872">
    <property type="entry name" value="UBIQUITIN LIGASE SPECIFICITY FACTOR/HREP PROTEIN"/>
    <property type="match status" value="1"/>
</dbReference>
<name>A0A9P7VCY7_9ASCO</name>
<feature type="region of interest" description="Disordered" evidence="5">
    <location>
        <begin position="63"/>
        <end position="125"/>
    </location>
</feature>
<dbReference type="InterPro" id="IPR015943">
    <property type="entry name" value="WD40/YVTN_repeat-like_dom_sf"/>
</dbReference>
<dbReference type="EMBL" id="JAHMUF010000003">
    <property type="protein sequence ID" value="KAG7195584.1"/>
    <property type="molecule type" value="Genomic_DNA"/>
</dbReference>
<dbReference type="RefSeq" id="XP_043051129.1">
    <property type="nucleotide sequence ID" value="XM_043194077.1"/>
</dbReference>
<comment type="caution">
    <text evidence="7">The sequence shown here is derived from an EMBL/GenBank/DDBJ whole genome shotgun (WGS) entry which is preliminary data.</text>
</comment>
<dbReference type="SUPFAM" id="SSF50978">
    <property type="entry name" value="WD40 repeat-like"/>
    <property type="match status" value="1"/>
</dbReference>
<dbReference type="SUPFAM" id="SSF81383">
    <property type="entry name" value="F-box domain"/>
    <property type="match status" value="1"/>
</dbReference>
<dbReference type="Gene3D" id="1.20.1280.50">
    <property type="match status" value="1"/>
</dbReference>
<keyword evidence="2" id="KW-0677">Repeat</keyword>
<dbReference type="InterPro" id="IPR019775">
    <property type="entry name" value="WD40_repeat_CS"/>
</dbReference>
<sequence length="846" mass="94422">MDLNLRDCHTGTPDYDQILELATSHHAFPSVPVSSSRARLVNQTNGEIVVVPLPRQLLLNPQEETHTTTTSSSSCLCPPPVTPPSPSDTLRMPVVASSSSSSRASHSDIQRSSTPHFSTSLKKEESDSIKIPVVAATTIPRPDGTFVPLGPGDNVGSSSSGMSTVSTALSSPAVTATNSTKVLNNGAAVLKHSREATPSREGTPLLHTSCATTPTTAILVVTPFLVKHIGDQTQIPKDNFHEYCYRHNPDITCNKLVDEQKLKELQHQLEKLPSRDQEAISHVWSIFSAAPRQHRTLILQGLLTQCCFPQLLFISQEVSVLIRIDFISILPVEIALKILCYLDCRSLCMAAQVSKKWKSLADDDRVWHHMCEQHIDRKCPNCGWGLPLMHMKRNRDVTTLEPKKRAASDVGESSRPRIEELDQDLPNIKRVKLDAEATVVAPTAAVVRRKRPWKEVYSERFMLEKNWRKGFFKVRMFRGHSDGVTCLQFNRKYLVTGSYDTSIKIWRVDTGECIRTLTGHTKGVRSLAFDSQKLITGGLDLTIKVWNYHTGQCISTYRGHDDAVVSVDFHNKTIVSGSADKTVKVWHVDSRTCYTLRGHLDWVNCVKIHPPSSTVFLASDDTTIRMWDLKSNRCLRVFGGMDKEGHIGQVQCVIPFTYKDEMIEDHNDSDSESASNTAESNAFERAEDNVNHINHNNNNNGNMHGNNRDDARQNVTNLGEESTTSEENTSSEDVNQCELSLDVQYPTHLLTCSLDNTIKLWDVRTGRCIRTQFGHIEGVWSISADTFRIISGAHDRLIKVWDLQDGKCLHTFSNDSSISCVGLSDSRFAAGLENGDVKMYCFDEEC</sequence>
<dbReference type="SMART" id="SM00256">
    <property type="entry name" value="FBOX"/>
    <property type="match status" value="1"/>
</dbReference>
<evidence type="ECO:0000256" key="2">
    <source>
        <dbReference type="ARBA" id="ARBA00022737"/>
    </source>
</evidence>
<dbReference type="SMART" id="SM00320">
    <property type="entry name" value="WD40"/>
    <property type="match status" value="7"/>
</dbReference>
<feature type="region of interest" description="Disordered" evidence="5">
    <location>
        <begin position="691"/>
        <end position="712"/>
    </location>
</feature>
<dbReference type="InterPro" id="IPR051075">
    <property type="entry name" value="SCF_subunit_WD-repeat"/>
</dbReference>
<evidence type="ECO:0000256" key="1">
    <source>
        <dbReference type="ARBA" id="ARBA00022574"/>
    </source>
</evidence>
<dbReference type="Proteomes" id="UP000790833">
    <property type="component" value="Unassembled WGS sequence"/>
</dbReference>
<dbReference type="Gene3D" id="2.130.10.10">
    <property type="entry name" value="YVTN repeat-like/Quinoprotein amine dehydrogenase"/>
    <property type="match status" value="2"/>
</dbReference>
<dbReference type="PROSITE" id="PS50082">
    <property type="entry name" value="WD_REPEATS_2"/>
    <property type="match status" value="6"/>
</dbReference>
<keyword evidence="3" id="KW-0833">Ubl conjugation pathway</keyword>
<organism evidence="7 8">
    <name type="scientific">Scheffersomyces spartinae</name>
    <dbReference type="NCBI Taxonomy" id="45513"/>
    <lineage>
        <taxon>Eukaryota</taxon>
        <taxon>Fungi</taxon>
        <taxon>Dikarya</taxon>
        <taxon>Ascomycota</taxon>
        <taxon>Saccharomycotina</taxon>
        <taxon>Pichiomycetes</taxon>
        <taxon>Debaryomycetaceae</taxon>
        <taxon>Scheffersomyces</taxon>
    </lineage>
</organism>
<gene>
    <name evidence="7" type="ORF">KQ657_003351</name>
</gene>
<dbReference type="Pfam" id="PF00400">
    <property type="entry name" value="WD40"/>
    <property type="match status" value="6"/>
</dbReference>
<dbReference type="GO" id="GO:0031146">
    <property type="term" value="P:SCF-dependent proteasomal ubiquitin-dependent protein catabolic process"/>
    <property type="evidence" value="ECO:0007669"/>
    <property type="project" value="UniProtKB-ARBA"/>
</dbReference>
<dbReference type="CDD" id="cd00200">
    <property type="entry name" value="WD40"/>
    <property type="match status" value="1"/>
</dbReference>
<feature type="repeat" description="WD" evidence="4">
    <location>
        <begin position="517"/>
        <end position="556"/>
    </location>
</feature>
<feature type="repeat" description="WD" evidence="4">
    <location>
        <begin position="477"/>
        <end position="516"/>
    </location>
</feature>
<dbReference type="GO" id="GO:0019005">
    <property type="term" value="C:SCF ubiquitin ligase complex"/>
    <property type="evidence" value="ECO:0007669"/>
    <property type="project" value="UniProtKB-ARBA"/>
</dbReference>
<feature type="compositionally biased region" description="Low complexity" evidence="5">
    <location>
        <begin position="67"/>
        <end position="76"/>
    </location>
</feature>
<dbReference type="InterPro" id="IPR001680">
    <property type="entry name" value="WD40_rpt"/>
</dbReference>
<dbReference type="AlphaFoldDB" id="A0A9P7VCY7"/>
<dbReference type="InterPro" id="IPR036322">
    <property type="entry name" value="WD40_repeat_dom_sf"/>
</dbReference>
<dbReference type="GeneID" id="66116725"/>
<dbReference type="OrthoDB" id="5580488at2759"/>
<keyword evidence="1 4" id="KW-0853">WD repeat</keyword>
<feature type="repeat" description="WD" evidence="4">
    <location>
        <begin position="557"/>
        <end position="596"/>
    </location>
</feature>
<accession>A0A9P7VCY7</accession>
<protein>
    <recommendedName>
        <fullName evidence="6">F-box domain-containing protein</fullName>
    </recommendedName>
</protein>
<dbReference type="GO" id="GO:1990756">
    <property type="term" value="F:ubiquitin-like ligase-substrate adaptor activity"/>
    <property type="evidence" value="ECO:0007669"/>
    <property type="project" value="UniProtKB-ARBA"/>
</dbReference>
<dbReference type="PROSITE" id="PS50294">
    <property type="entry name" value="WD_REPEATS_REGION"/>
    <property type="match status" value="4"/>
</dbReference>
<dbReference type="CDD" id="cd22147">
    <property type="entry name" value="F-box_SpPof1-like"/>
    <property type="match status" value="1"/>
</dbReference>